<accession>A0AAE0G491</accession>
<dbReference type="Pfam" id="PF01593">
    <property type="entry name" value="Amino_oxidase"/>
    <property type="match status" value="1"/>
</dbReference>
<evidence type="ECO:0000313" key="3">
    <source>
        <dbReference type="Proteomes" id="UP001190700"/>
    </source>
</evidence>
<dbReference type="SUPFAM" id="SSF51905">
    <property type="entry name" value="FAD/NAD(P)-binding domain"/>
    <property type="match status" value="1"/>
</dbReference>
<dbReference type="Gene3D" id="3.50.50.60">
    <property type="entry name" value="FAD/NAD(P)-binding domain"/>
    <property type="match status" value="1"/>
</dbReference>
<dbReference type="GO" id="GO:0016491">
    <property type="term" value="F:oxidoreductase activity"/>
    <property type="evidence" value="ECO:0007669"/>
    <property type="project" value="InterPro"/>
</dbReference>
<evidence type="ECO:0000259" key="1">
    <source>
        <dbReference type="Pfam" id="PF01593"/>
    </source>
</evidence>
<evidence type="ECO:0000313" key="2">
    <source>
        <dbReference type="EMBL" id="KAK3271301.1"/>
    </source>
</evidence>
<protein>
    <recommendedName>
        <fullName evidence="1">Amine oxidase domain-containing protein</fullName>
    </recommendedName>
</protein>
<feature type="domain" description="Amine oxidase" evidence="1">
    <location>
        <begin position="159"/>
        <end position="438"/>
    </location>
</feature>
<dbReference type="InterPro" id="IPR036188">
    <property type="entry name" value="FAD/NAD-bd_sf"/>
</dbReference>
<proteinExistence type="predicted"/>
<keyword evidence="3" id="KW-1185">Reference proteome</keyword>
<sequence length="449" mass="51219">MPPPDVNKFDVIVIGLGIGGLQLVNLLLDQTEMRICAFESAESVGGLVVTKSFAEGEGHNMGPSYHLKEHVNLEQLLNKFDSNCTCFPESSPESAFFYSALRKENTQAHANKYIHAMRVLDDIKERSEYLSKGATEENLKVLQKALPWYDEIVDFEINYFDSESDKCVCGDYQKELIDPLFQKIKKKDKRVSIYLKNKVKFINKFENDWLVQINDVSTQYACTHLVVAAPVPALGQIKLLTDVPEDVKEHVGYLSKTITPKASMRVFVRIQNKNLVAKVCNAVKALLTNHNKYYMHLLTTLEGNKSLSPLWSMIFMPEEGCEYYDFLLAYCDSDAADFLHTKYQRDNNIFDNLLRSALEKSLGITANELPAEIDAQYINFYSSNAYHVWERETDLNSHNRETARMAKKHRIHFVGEAYSENYRTWIEGALVTAKAAADILQKHKITNSP</sequence>
<name>A0AAE0G491_9CHLO</name>
<organism evidence="2 3">
    <name type="scientific">Cymbomonas tetramitiformis</name>
    <dbReference type="NCBI Taxonomy" id="36881"/>
    <lineage>
        <taxon>Eukaryota</taxon>
        <taxon>Viridiplantae</taxon>
        <taxon>Chlorophyta</taxon>
        <taxon>Pyramimonadophyceae</taxon>
        <taxon>Pyramimonadales</taxon>
        <taxon>Pyramimonadaceae</taxon>
        <taxon>Cymbomonas</taxon>
    </lineage>
</organism>
<gene>
    <name evidence="2" type="ORF">CYMTET_20339</name>
</gene>
<dbReference type="Proteomes" id="UP001190700">
    <property type="component" value="Unassembled WGS sequence"/>
</dbReference>
<comment type="caution">
    <text evidence="2">The sequence shown here is derived from an EMBL/GenBank/DDBJ whole genome shotgun (WGS) entry which is preliminary data.</text>
</comment>
<dbReference type="AlphaFoldDB" id="A0AAE0G491"/>
<dbReference type="EMBL" id="LGRX02009862">
    <property type="protein sequence ID" value="KAK3271301.1"/>
    <property type="molecule type" value="Genomic_DNA"/>
</dbReference>
<reference evidence="2 3" key="1">
    <citation type="journal article" date="2015" name="Genome Biol. Evol.">
        <title>Comparative Genomics of a Bacterivorous Green Alga Reveals Evolutionary Causalities and Consequences of Phago-Mixotrophic Mode of Nutrition.</title>
        <authorList>
            <person name="Burns J.A."/>
            <person name="Paasch A."/>
            <person name="Narechania A."/>
            <person name="Kim E."/>
        </authorList>
    </citation>
    <scope>NUCLEOTIDE SEQUENCE [LARGE SCALE GENOMIC DNA]</scope>
    <source>
        <strain evidence="2 3">PLY_AMNH</strain>
    </source>
</reference>
<dbReference type="InterPro" id="IPR002937">
    <property type="entry name" value="Amino_oxidase"/>
</dbReference>